<dbReference type="OrthoDB" id="570545at2"/>
<protein>
    <submittedName>
        <fullName evidence="2">Glycosyltransferase family 4 protein</fullName>
    </submittedName>
</protein>
<dbReference type="Proteomes" id="UP000430564">
    <property type="component" value="Unassembled WGS sequence"/>
</dbReference>
<dbReference type="PANTHER" id="PTHR12526">
    <property type="entry name" value="GLYCOSYLTRANSFERASE"/>
    <property type="match status" value="1"/>
</dbReference>
<name>A0A6I1ES54_9BURK</name>
<dbReference type="AlphaFoldDB" id="A0A6I1ES54"/>
<dbReference type="InterPro" id="IPR001296">
    <property type="entry name" value="Glyco_trans_1"/>
</dbReference>
<dbReference type="SUPFAM" id="SSF53756">
    <property type="entry name" value="UDP-Glycosyltransferase/glycogen phosphorylase"/>
    <property type="match status" value="1"/>
</dbReference>
<sequence>MNEKHIVLFSIWSILNNKGGIAKVFCSMANELLSRGYKVSAICFDENNGIGEPGFYLNPKIHFYICKARTPIYCLPPIRDILCFDMKRDVRHQKRGLQFMTWQSKKLEPLISQLESVDLFLTFQPEATYILKKLMHISKPIVSMLHSFPLVYTDRPIFDILKPAMEQSNAVQVLMPEYVNIAKLRLQNVPIVYIPNVVPQYKEHAELESKTIICVARIDPEKNPELLLDAFNLIKDRFPDWKVEWWGQRGRYHCVHKLEQKIKAYGLTDRFILCGTTKNVKEKLLKASIFAFPSSFEGFSLALTEAMSLGLPVIGMNDCPSVNKIIENDSNGILVNRDANDFASALNELMSSKKKRMHLGAKAKIDMSFFLQKKFMPNG</sequence>
<feature type="domain" description="Glycosyl transferase family 1" evidence="1">
    <location>
        <begin position="206"/>
        <end position="364"/>
    </location>
</feature>
<gene>
    <name evidence="2" type="ORF">GBM95_06660</name>
</gene>
<reference evidence="2 3" key="1">
    <citation type="submission" date="2019-10" db="EMBL/GenBank/DDBJ databases">
        <title>Genome diversity of Sutterella seckii.</title>
        <authorList>
            <person name="Chaplin A.V."/>
            <person name="Sokolova S.R."/>
            <person name="Mosin K.A."/>
            <person name="Ivanova E.L."/>
            <person name="Kochetkova T.O."/>
            <person name="Goltsov A.Y."/>
            <person name="Trofimov D.Y."/>
            <person name="Efimov B.A."/>
        </authorList>
    </citation>
    <scope>NUCLEOTIDE SEQUENCE [LARGE SCALE GENOMIC DNA]</scope>
    <source>
        <strain evidence="2 3">ASD393</strain>
    </source>
</reference>
<dbReference type="EMBL" id="WEHX01000037">
    <property type="protein sequence ID" value="KAB7659766.1"/>
    <property type="molecule type" value="Genomic_DNA"/>
</dbReference>
<comment type="caution">
    <text evidence="2">The sequence shown here is derived from an EMBL/GenBank/DDBJ whole genome shotgun (WGS) entry which is preliminary data.</text>
</comment>
<proteinExistence type="predicted"/>
<dbReference type="GO" id="GO:0016757">
    <property type="term" value="F:glycosyltransferase activity"/>
    <property type="evidence" value="ECO:0007669"/>
    <property type="project" value="InterPro"/>
</dbReference>
<accession>A0A6I1ES54</accession>
<dbReference type="Gene3D" id="3.40.50.2000">
    <property type="entry name" value="Glycogen Phosphorylase B"/>
    <property type="match status" value="2"/>
</dbReference>
<organism evidence="2 3">
    <name type="scientific">Sutterella seckii</name>
    <dbReference type="NCBI Taxonomy" id="1944635"/>
    <lineage>
        <taxon>Bacteria</taxon>
        <taxon>Pseudomonadati</taxon>
        <taxon>Pseudomonadota</taxon>
        <taxon>Betaproteobacteria</taxon>
        <taxon>Burkholderiales</taxon>
        <taxon>Sutterellaceae</taxon>
        <taxon>Sutterella</taxon>
    </lineage>
</organism>
<evidence type="ECO:0000313" key="3">
    <source>
        <dbReference type="Proteomes" id="UP000430564"/>
    </source>
</evidence>
<evidence type="ECO:0000313" key="2">
    <source>
        <dbReference type="EMBL" id="KAB7659766.1"/>
    </source>
</evidence>
<dbReference type="Pfam" id="PF00534">
    <property type="entry name" value="Glycos_transf_1"/>
    <property type="match status" value="1"/>
</dbReference>
<keyword evidence="2" id="KW-0808">Transferase</keyword>
<dbReference type="RefSeq" id="WP_152158396.1">
    <property type="nucleotide sequence ID" value="NZ_WEHX01000037.1"/>
</dbReference>
<evidence type="ECO:0000259" key="1">
    <source>
        <dbReference type="Pfam" id="PF00534"/>
    </source>
</evidence>